<dbReference type="Proteomes" id="UP000092401">
    <property type="component" value="Unassembled WGS sequence"/>
</dbReference>
<evidence type="ECO:0000259" key="1">
    <source>
        <dbReference type="Pfam" id="PF00126"/>
    </source>
</evidence>
<gene>
    <name evidence="2" type="ORF">APG10_01347</name>
    <name evidence="3" type="ORF">APG11_01533</name>
    <name evidence="4" type="ORF">APG12_01356</name>
</gene>
<accession>A0A150IXC2</accession>
<proteinExistence type="predicted"/>
<feature type="domain" description="HTH lysR-type" evidence="1">
    <location>
        <begin position="27"/>
        <end position="86"/>
    </location>
</feature>
<dbReference type="Gene3D" id="1.10.10.10">
    <property type="entry name" value="Winged helix-like DNA-binding domain superfamily/Winged helix DNA-binding domain"/>
    <property type="match status" value="1"/>
</dbReference>
<dbReference type="PANTHER" id="PTHR30432:SF1">
    <property type="entry name" value="DNA-BINDING TRANSCRIPTIONAL DUAL REGULATOR MODE"/>
    <property type="match status" value="1"/>
</dbReference>
<evidence type="ECO:0000313" key="4">
    <source>
        <dbReference type="EMBL" id="KYC49641.1"/>
    </source>
</evidence>
<protein>
    <submittedName>
        <fullName evidence="3">DNA-binding transcriptional regulator ModE</fullName>
    </submittedName>
</protein>
<comment type="caution">
    <text evidence="3">The sequence shown here is derived from an EMBL/GenBank/DDBJ whole genome shotgun (WGS) entry which is preliminary data.</text>
</comment>
<dbReference type="InterPro" id="IPR036390">
    <property type="entry name" value="WH_DNA-bd_sf"/>
</dbReference>
<dbReference type="GO" id="GO:0003677">
    <property type="term" value="F:DNA binding"/>
    <property type="evidence" value="ECO:0007669"/>
    <property type="project" value="UniProtKB-KW"/>
</dbReference>
<dbReference type="InterPro" id="IPR051815">
    <property type="entry name" value="Molybdate_resp_trans_reg"/>
</dbReference>
<evidence type="ECO:0000313" key="3">
    <source>
        <dbReference type="EMBL" id="KYC46988.1"/>
    </source>
</evidence>
<accession>A0A150IIN7</accession>
<dbReference type="GO" id="GO:0003700">
    <property type="term" value="F:DNA-binding transcription factor activity"/>
    <property type="evidence" value="ECO:0007669"/>
    <property type="project" value="InterPro"/>
</dbReference>
<dbReference type="EMBL" id="LNGE01000038">
    <property type="protein sequence ID" value="KYC44890.1"/>
    <property type="molecule type" value="Genomic_DNA"/>
</dbReference>
<dbReference type="InterPro" id="IPR036388">
    <property type="entry name" value="WH-like_DNA-bd_sf"/>
</dbReference>
<dbReference type="PANTHER" id="PTHR30432">
    <property type="entry name" value="TRANSCRIPTIONAL REGULATOR MODE"/>
    <property type="match status" value="1"/>
</dbReference>
<evidence type="ECO:0000313" key="6">
    <source>
        <dbReference type="Proteomes" id="UP000092401"/>
    </source>
</evidence>
<sequence length="106" mass="11984">MKHVPKFKMWLEDKEKKYILGKGTADLLLKIKELKSISEAANFYGISYAHAWRKIRAIEKSSGQEIISKTRGGKGGGHSELTPFGEDILSDYIKTKEALEKCIKNL</sequence>
<dbReference type="Proteomes" id="UP000092403">
    <property type="component" value="Unassembled WGS sequence"/>
</dbReference>
<evidence type="ECO:0000313" key="5">
    <source>
        <dbReference type="Proteomes" id="UP000091929"/>
    </source>
</evidence>
<dbReference type="EMBL" id="LNJC01000030">
    <property type="protein sequence ID" value="KYC49641.1"/>
    <property type="molecule type" value="Genomic_DNA"/>
</dbReference>
<dbReference type="EMBL" id="LNGF01000037">
    <property type="protein sequence ID" value="KYC46988.1"/>
    <property type="molecule type" value="Genomic_DNA"/>
</dbReference>
<organism evidence="3 5">
    <name type="scientific">Candidatus Methanofastidiosum methylothiophilum</name>
    <dbReference type="NCBI Taxonomy" id="1705564"/>
    <lineage>
        <taxon>Archaea</taxon>
        <taxon>Methanobacteriati</taxon>
        <taxon>Methanobacteriota</taxon>
        <taxon>Stenosarchaea group</taxon>
        <taxon>Candidatus Methanofastidiosia</taxon>
        <taxon>Candidatus Methanofastidiosales</taxon>
        <taxon>Candidatus Methanofastidiosaceae</taxon>
        <taxon>Candidatus Methanofastidiosum</taxon>
    </lineage>
</organism>
<dbReference type="Proteomes" id="UP000091929">
    <property type="component" value="Unassembled WGS sequence"/>
</dbReference>
<dbReference type="SUPFAM" id="SSF46785">
    <property type="entry name" value="Winged helix' DNA-binding domain"/>
    <property type="match status" value="1"/>
</dbReference>
<dbReference type="InterPro" id="IPR000847">
    <property type="entry name" value="LysR_HTH_N"/>
</dbReference>
<dbReference type="AlphaFoldDB" id="A0A150IQ17"/>
<dbReference type="Pfam" id="PF00126">
    <property type="entry name" value="HTH_1"/>
    <property type="match status" value="1"/>
</dbReference>
<evidence type="ECO:0000313" key="2">
    <source>
        <dbReference type="EMBL" id="KYC44890.1"/>
    </source>
</evidence>
<accession>A0A150IQ17</accession>
<reference evidence="5 6" key="1">
    <citation type="journal article" date="2016" name="ISME J.">
        <title>Chasing the elusive Euryarchaeota class WSA2: genomes reveal a uniquely fastidious methyl-reducing methanogen.</title>
        <authorList>
            <person name="Nobu M.K."/>
            <person name="Narihiro T."/>
            <person name="Kuroda K."/>
            <person name="Mei R."/>
            <person name="Liu W.T."/>
        </authorList>
    </citation>
    <scope>NUCLEOTIDE SEQUENCE [LARGE SCALE GENOMIC DNA]</scope>
    <source>
        <strain evidence="2">B03fssc0709_Meth_Bin005</strain>
        <strain evidence="3">B15fssc0709_Meth_Bin003</strain>
        <strain evidence="4">BMIXfssc0709_Meth_Bin006</strain>
    </source>
</reference>
<keyword evidence="3" id="KW-0238">DNA-binding</keyword>
<name>A0A150IQ17_9EURY</name>